<sequence length="181" mass="21128">MNELAMNESDTRDRVLKTMLSSQSALLAYAHSMLQDYSAAEDVVQNVFLIVARKYEDFEEGTSIVAWCRPMVRFEVLKYLRNSKREQTVEDRVLQNAMDAAFDEQQTDDLNFRMEYLRNCLAKLPSKRRELLRLRYQDQAGYLSIAEALGISLETVRKSLFRARHSLRNCVDLHIQREVSP</sequence>
<proteinExistence type="inferred from homology"/>
<dbReference type="EMBL" id="FXUG01000016">
    <property type="protein sequence ID" value="SMP73367.1"/>
    <property type="molecule type" value="Genomic_DNA"/>
</dbReference>
<keyword evidence="3" id="KW-0731">Sigma factor</keyword>
<dbReference type="SUPFAM" id="SSF88659">
    <property type="entry name" value="Sigma3 and sigma4 domains of RNA polymerase sigma factors"/>
    <property type="match status" value="1"/>
</dbReference>
<evidence type="ECO:0000256" key="1">
    <source>
        <dbReference type="ARBA" id="ARBA00010641"/>
    </source>
</evidence>
<dbReference type="PANTHER" id="PTHR43133">
    <property type="entry name" value="RNA POLYMERASE ECF-TYPE SIGMA FACTO"/>
    <property type="match status" value="1"/>
</dbReference>
<evidence type="ECO:0000259" key="6">
    <source>
        <dbReference type="Pfam" id="PF08281"/>
    </source>
</evidence>
<evidence type="ECO:0000259" key="5">
    <source>
        <dbReference type="Pfam" id="PF04542"/>
    </source>
</evidence>
<dbReference type="NCBIfam" id="TIGR02989">
    <property type="entry name" value="Sig-70_gvs1"/>
    <property type="match status" value="1"/>
</dbReference>
<gene>
    <name evidence="7" type="ORF">SAMN06265222_116104</name>
</gene>
<keyword evidence="4" id="KW-0804">Transcription</keyword>
<feature type="domain" description="RNA polymerase sigma factor 70 region 4 type 2" evidence="6">
    <location>
        <begin position="115"/>
        <end position="164"/>
    </location>
</feature>
<dbReference type="NCBIfam" id="TIGR02937">
    <property type="entry name" value="sigma70-ECF"/>
    <property type="match status" value="1"/>
</dbReference>
<dbReference type="InterPro" id="IPR014284">
    <property type="entry name" value="RNA_pol_sigma-70_dom"/>
</dbReference>
<dbReference type="InterPro" id="IPR013249">
    <property type="entry name" value="RNA_pol_sigma70_r4_t2"/>
</dbReference>
<evidence type="ECO:0000256" key="4">
    <source>
        <dbReference type="ARBA" id="ARBA00023163"/>
    </source>
</evidence>
<dbReference type="RefSeq" id="WP_283434748.1">
    <property type="nucleotide sequence ID" value="NZ_FXUG01000016.1"/>
</dbReference>
<comment type="similarity">
    <text evidence="1">Belongs to the sigma-70 factor family. ECF subfamily.</text>
</comment>
<feature type="domain" description="RNA polymerase sigma-70 region 2" evidence="5">
    <location>
        <begin position="23"/>
        <end position="85"/>
    </location>
</feature>
<dbReference type="InterPro" id="IPR013324">
    <property type="entry name" value="RNA_pol_sigma_r3/r4-like"/>
</dbReference>
<dbReference type="Pfam" id="PF04542">
    <property type="entry name" value="Sigma70_r2"/>
    <property type="match status" value="1"/>
</dbReference>
<organism evidence="7 8">
    <name type="scientific">Neorhodopirellula lusitana</name>
    <dbReference type="NCBI Taxonomy" id="445327"/>
    <lineage>
        <taxon>Bacteria</taxon>
        <taxon>Pseudomonadati</taxon>
        <taxon>Planctomycetota</taxon>
        <taxon>Planctomycetia</taxon>
        <taxon>Pirellulales</taxon>
        <taxon>Pirellulaceae</taxon>
        <taxon>Neorhodopirellula</taxon>
    </lineage>
</organism>
<evidence type="ECO:0000313" key="8">
    <source>
        <dbReference type="Proteomes" id="UP001158067"/>
    </source>
</evidence>
<dbReference type="SUPFAM" id="SSF88946">
    <property type="entry name" value="Sigma2 domain of RNA polymerase sigma factors"/>
    <property type="match status" value="1"/>
</dbReference>
<accession>A0ABY1QKG0</accession>
<dbReference type="InterPro" id="IPR007627">
    <property type="entry name" value="RNA_pol_sigma70_r2"/>
</dbReference>
<evidence type="ECO:0000313" key="7">
    <source>
        <dbReference type="EMBL" id="SMP73367.1"/>
    </source>
</evidence>
<keyword evidence="8" id="KW-1185">Reference proteome</keyword>
<name>A0ABY1QKG0_9BACT</name>
<dbReference type="CDD" id="cd06171">
    <property type="entry name" value="Sigma70_r4"/>
    <property type="match status" value="1"/>
</dbReference>
<dbReference type="Pfam" id="PF08281">
    <property type="entry name" value="Sigma70_r4_2"/>
    <property type="match status" value="1"/>
</dbReference>
<comment type="caution">
    <text evidence="7">The sequence shown here is derived from an EMBL/GenBank/DDBJ whole genome shotgun (WGS) entry which is preliminary data.</text>
</comment>
<dbReference type="Proteomes" id="UP001158067">
    <property type="component" value="Unassembled WGS sequence"/>
</dbReference>
<protein>
    <submittedName>
        <fullName evidence="7">RNA polymerase sigma-70 factor, Rhodopirellula/Verrucomicrobium family</fullName>
    </submittedName>
</protein>
<evidence type="ECO:0000256" key="3">
    <source>
        <dbReference type="ARBA" id="ARBA00023082"/>
    </source>
</evidence>
<dbReference type="Gene3D" id="1.10.10.10">
    <property type="entry name" value="Winged helix-like DNA-binding domain superfamily/Winged helix DNA-binding domain"/>
    <property type="match status" value="1"/>
</dbReference>
<dbReference type="PANTHER" id="PTHR43133:SF51">
    <property type="entry name" value="RNA POLYMERASE SIGMA FACTOR"/>
    <property type="match status" value="1"/>
</dbReference>
<dbReference type="InterPro" id="IPR036388">
    <property type="entry name" value="WH-like_DNA-bd_sf"/>
</dbReference>
<dbReference type="InterPro" id="IPR013325">
    <property type="entry name" value="RNA_pol_sigma_r2"/>
</dbReference>
<reference evidence="7 8" key="1">
    <citation type="submission" date="2017-05" db="EMBL/GenBank/DDBJ databases">
        <authorList>
            <person name="Varghese N."/>
            <person name="Submissions S."/>
        </authorList>
    </citation>
    <scope>NUCLEOTIDE SEQUENCE [LARGE SCALE GENOMIC DNA]</scope>
    <source>
        <strain evidence="7 8">DSM 25457</strain>
    </source>
</reference>
<dbReference type="Gene3D" id="1.10.1740.10">
    <property type="match status" value="1"/>
</dbReference>
<evidence type="ECO:0000256" key="2">
    <source>
        <dbReference type="ARBA" id="ARBA00023015"/>
    </source>
</evidence>
<dbReference type="InterPro" id="IPR014331">
    <property type="entry name" value="RNA_pol_sigma70_ECF_RHOBA"/>
</dbReference>
<keyword evidence="2" id="KW-0805">Transcription regulation</keyword>
<dbReference type="InterPro" id="IPR039425">
    <property type="entry name" value="RNA_pol_sigma-70-like"/>
</dbReference>